<proteinExistence type="predicted"/>
<sequence>MVYPSLAQLLIAVALVATTSFCKLDANRIREVVDDDLGEQREFDYFNLALQWPGSICQHTSHCCSSNACCRGSNAPTEFTIHGLWPDYNDGTWPACCKQSNFDEKEISTLLDALEKYWPSYSCGSSSTCHGTKGSFWAHEVEKHGTCSLTVVRDEYSYFLTTLNVYFKYNVTRVLNEAGYLPSNTEKYPLGGIVSAIQNAFHATPKLVCSKGAVKELHLCFFKDFKPRDCIIENENYSSRSSCPKYVSLPAYVPSAAVDHVAVRRH</sequence>
<name>A0ACC1Z451_MELAZ</name>
<organism evidence="1 2">
    <name type="scientific">Melia azedarach</name>
    <name type="common">Chinaberry tree</name>
    <dbReference type="NCBI Taxonomy" id="155640"/>
    <lineage>
        <taxon>Eukaryota</taxon>
        <taxon>Viridiplantae</taxon>
        <taxon>Streptophyta</taxon>
        <taxon>Embryophyta</taxon>
        <taxon>Tracheophyta</taxon>
        <taxon>Spermatophyta</taxon>
        <taxon>Magnoliopsida</taxon>
        <taxon>eudicotyledons</taxon>
        <taxon>Gunneridae</taxon>
        <taxon>Pentapetalae</taxon>
        <taxon>rosids</taxon>
        <taxon>malvids</taxon>
        <taxon>Sapindales</taxon>
        <taxon>Meliaceae</taxon>
        <taxon>Melia</taxon>
    </lineage>
</organism>
<evidence type="ECO:0000313" key="2">
    <source>
        <dbReference type="Proteomes" id="UP001164539"/>
    </source>
</evidence>
<dbReference type="EMBL" id="CM051394">
    <property type="protein sequence ID" value="KAJ4730322.1"/>
    <property type="molecule type" value="Genomic_DNA"/>
</dbReference>
<accession>A0ACC1Z451</accession>
<keyword evidence="2" id="KW-1185">Reference proteome</keyword>
<reference evidence="1 2" key="1">
    <citation type="journal article" date="2023" name="Science">
        <title>Complex scaffold remodeling in plant triterpene biosynthesis.</title>
        <authorList>
            <person name="De La Pena R."/>
            <person name="Hodgson H."/>
            <person name="Liu J.C."/>
            <person name="Stephenson M.J."/>
            <person name="Martin A.C."/>
            <person name="Owen C."/>
            <person name="Harkess A."/>
            <person name="Leebens-Mack J."/>
            <person name="Jimenez L.E."/>
            <person name="Osbourn A."/>
            <person name="Sattely E.S."/>
        </authorList>
    </citation>
    <scope>NUCLEOTIDE SEQUENCE [LARGE SCALE GENOMIC DNA]</scope>
    <source>
        <strain evidence="2">cv. JPN11</strain>
        <tissue evidence="1">Leaf</tissue>
    </source>
</reference>
<protein>
    <submittedName>
        <fullName evidence="1">Ribonuclease</fullName>
    </submittedName>
</protein>
<comment type="caution">
    <text evidence="1">The sequence shown here is derived from an EMBL/GenBank/DDBJ whole genome shotgun (WGS) entry which is preliminary data.</text>
</comment>
<evidence type="ECO:0000313" key="1">
    <source>
        <dbReference type="EMBL" id="KAJ4730322.1"/>
    </source>
</evidence>
<dbReference type="Proteomes" id="UP001164539">
    <property type="component" value="Chromosome 1"/>
</dbReference>
<gene>
    <name evidence="1" type="ORF">OWV82_002972</name>
</gene>